<dbReference type="AlphaFoldDB" id="A0A8H6BTB1"/>
<dbReference type="InterPro" id="IPR001138">
    <property type="entry name" value="Zn2Cys6_DnaBD"/>
</dbReference>
<feature type="domain" description="Zn(2)-C6 fungal-type" evidence="1">
    <location>
        <begin position="32"/>
        <end position="62"/>
    </location>
</feature>
<proteinExistence type="predicted"/>
<evidence type="ECO:0000313" key="3">
    <source>
        <dbReference type="Proteomes" id="UP000536275"/>
    </source>
</evidence>
<dbReference type="PROSITE" id="PS50048">
    <property type="entry name" value="ZN2_CY6_FUNGAL_2"/>
    <property type="match status" value="1"/>
</dbReference>
<reference evidence="2 3" key="1">
    <citation type="submission" date="2020-03" db="EMBL/GenBank/DDBJ databases">
        <title>FDA dAtabase for Regulatory Grade micrObial Sequences (FDA-ARGOS): Supporting development and validation of Infectious Disease Dx tests.</title>
        <authorList>
            <person name="Campos J."/>
            <person name="Goldberg B."/>
            <person name="Tallon L."/>
            <person name="Sadzewicz L."/>
            <person name="Vavikolanu K."/>
            <person name="Mehta A."/>
            <person name="Aluvathingal J."/>
            <person name="Nadendla S."/>
            <person name="Nandy P."/>
            <person name="Geyer C."/>
            <person name="Yan Y."/>
            <person name="Sichtig H."/>
        </authorList>
    </citation>
    <scope>NUCLEOTIDE SEQUENCE [LARGE SCALE GENOMIC DNA]</scope>
    <source>
        <strain evidence="2 3">FDAARGOS_656</strain>
    </source>
</reference>
<dbReference type="Pfam" id="PF00172">
    <property type="entry name" value="Zn_clus"/>
    <property type="match status" value="1"/>
</dbReference>
<sequence>MLKVNAKPQLIESSKNKTFKIVLGSKARSKTGCLNCRKRKKKCPEDGRQCLPCKTRGQECIWPHGPPNISTTTHQTNLPHSNTSMCVITRAENTKDEDIPEAMDDIGHLNANVIVPSSQ</sequence>
<dbReference type="GO" id="GO:0008270">
    <property type="term" value="F:zinc ion binding"/>
    <property type="evidence" value="ECO:0007669"/>
    <property type="project" value="InterPro"/>
</dbReference>
<protein>
    <submittedName>
        <fullName evidence="2">Fungal Zn(2)-Cys(6) binuclear cluster domain family protein</fullName>
    </submittedName>
</protein>
<name>A0A8H6BTB1_CANAX</name>
<dbReference type="Proteomes" id="UP000536275">
    <property type="component" value="Unassembled WGS sequence"/>
</dbReference>
<dbReference type="InterPro" id="IPR036864">
    <property type="entry name" value="Zn2-C6_fun-type_DNA-bd_sf"/>
</dbReference>
<dbReference type="SMART" id="SM00066">
    <property type="entry name" value="GAL4"/>
    <property type="match status" value="1"/>
</dbReference>
<dbReference type="Gene3D" id="4.10.240.10">
    <property type="entry name" value="Zn(2)-C6 fungal-type DNA-binding domain"/>
    <property type="match status" value="1"/>
</dbReference>
<dbReference type="PROSITE" id="PS00463">
    <property type="entry name" value="ZN2_CY6_FUNGAL_1"/>
    <property type="match status" value="1"/>
</dbReference>
<dbReference type="EMBL" id="JABWAD010000069">
    <property type="protein sequence ID" value="KAF6059881.1"/>
    <property type="molecule type" value="Genomic_DNA"/>
</dbReference>
<dbReference type="CDD" id="cd00067">
    <property type="entry name" value="GAL4"/>
    <property type="match status" value="1"/>
</dbReference>
<dbReference type="SUPFAM" id="SSF57701">
    <property type="entry name" value="Zn2/Cys6 DNA-binding domain"/>
    <property type="match status" value="1"/>
</dbReference>
<evidence type="ECO:0000313" key="2">
    <source>
        <dbReference type="EMBL" id="KAF6059881.1"/>
    </source>
</evidence>
<organism evidence="2 3">
    <name type="scientific">Candida albicans</name>
    <name type="common">Yeast</name>
    <dbReference type="NCBI Taxonomy" id="5476"/>
    <lineage>
        <taxon>Eukaryota</taxon>
        <taxon>Fungi</taxon>
        <taxon>Dikarya</taxon>
        <taxon>Ascomycota</taxon>
        <taxon>Saccharomycotina</taxon>
        <taxon>Pichiomycetes</taxon>
        <taxon>Debaryomycetaceae</taxon>
        <taxon>Candida/Lodderomyces clade</taxon>
        <taxon>Candida</taxon>
    </lineage>
</organism>
<evidence type="ECO:0000259" key="1">
    <source>
        <dbReference type="PROSITE" id="PS50048"/>
    </source>
</evidence>
<comment type="caution">
    <text evidence="2">The sequence shown here is derived from an EMBL/GenBank/DDBJ whole genome shotgun (WGS) entry which is preliminary data.</text>
</comment>
<dbReference type="GO" id="GO:0000981">
    <property type="term" value="F:DNA-binding transcription factor activity, RNA polymerase II-specific"/>
    <property type="evidence" value="ECO:0007669"/>
    <property type="project" value="InterPro"/>
</dbReference>
<accession>A0A8H6BTB1</accession>
<gene>
    <name evidence="2" type="ORF">FOB64_006863</name>
</gene>